<evidence type="ECO:0000313" key="3">
    <source>
        <dbReference type="EMBL" id="ESQ45579.1"/>
    </source>
</evidence>
<dbReference type="PANTHER" id="PTHR34283:SF1">
    <property type="entry name" value="PROTEIN RESPONSE TO LOW SULFUR 1"/>
    <property type="match status" value="1"/>
</dbReference>
<feature type="compositionally biased region" description="Polar residues" evidence="2">
    <location>
        <begin position="7"/>
        <end position="21"/>
    </location>
</feature>
<dbReference type="AlphaFoldDB" id="V4LP78"/>
<dbReference type="KEGG" id="eus:EUTSA_v10010815mg"/>
<dbReference type="Gramene" id="ESQ45579">
    <property type="protein sequence ID" value="ESQ45579"/>
    <property type="gene ID" value="EUTSA_v10010815mg"/>
</dbReference>
<sequence>MEKKSMRMQQQKLKPQEQDPQIKSFITSNFNQTNLSMEGYMRVAAEEVEELRRRNRELEREVEEMKTEMIQLWRRTVVAEEAEERLCSQLAELEVESLDQAREYQSRILFLMDQYSRLSSSSSVNVSSS</sequence>
<feature type="region of interest" description="Disordered" evidence="2">
    <location>
        <begin position="1"/>
        <end position="21"/>
    </location>
</feature>
<dbReference type="EMBL" id="KI517435">
    <property type="protein sequence ID" value="ESQ45579.1"/>
    <property type="molecule type" value="Genomic_DNA"/>
</dbReference>
<dbReference type="Pfam" id="PF24980">
    <property type="entry name" value="LSU"/>
    <property type="match status" value="1"/>
</dbReference>
<dbReference type="PANTHER" id="PTHR34283">
    <property type="entry name" value="PROTEIN RESPONSE TO LOW SULFUR 1"/>
    <property type="match status" value="1"/>
</dbReference>
<evidence type="ECO:0000256" key="2">
    <source>
        <dbReference type="SAM" id="MobiDB-lite"/>
    </source>
</evidence>
<feature type="coiled-coil region" evidence="1">
    <location>
        <begin position="41"/>
        <end position="75"/>
    </location>
</feature>
<organism evidence="3 4">
    <name type="scientific">Eutrema salsugineum</name>
    <name type="common">Saltwater cress</name>
    <name type="synonym">Sisymbrium salsugineum</name>
    <dbReference type="NCBI Taxonomy" id="72664"/>
    <lineage>
        <taxon>Eukaryota</taxon>
        <taxon>Viridiplantae</taxon>
        <taxon>Streptophyta</taxon>
        <taxon>Embryophyta</taxon>
        <taxon>Tracheophyta</taxon>
        <taxon>Spermatophyta</taxon>
        <taxon>Magnoliopsida</taxon>
        <taxon>eudicotyledons</taxon>
        <taxon>Gunneridae</taxon>
        <taxon>Pentapetalae</taxon>
        <taxon>rosids</taxon>
        <taxon>malvids</taxon>
        <taxon>Brassicales</taxon>
        <taxon>Brassicaceae</taxon>
        <taxon>Eutremeae</taxon>
        <taxon>Eutrema</taxon>
    </lineage>
</organism>
<accession>V4LP78</accession>
<keyword evidence="4" id="KW-1185">Reference proteome</keyword>
<evidence type="ECO:0000313" key="4">
    <source>
        <dbReference type="Proteomes" id="UP000030689"/>
    </source>
</evidence>
<dbReference type="GO" id="GO:0005634">
    <property type="term" value="C:nucleus"/>
    <property type="evidence" value="ECO:0007669"/>
    <property type="project" value="EnsemblPlants"/>
</dbReference>
<evidence type="ECO:0000256" key="1">
    <source>
        <dbReference type="SAM" id="Coils"/>
    </source>
</evidence>
<dbReference type="STRING" id="72664.V4LP78"/>
<dbReference type="GO" id="GO:0009507">
    <property type="term" value="C:chloroplast"/>
    <property type="evidence" value="ECO:0007669"/>
    <property type="project" value="EnsemblPlants"/>
</dbReference>
<dbReference type="GO" id="GO:0005739">
    <property type="term" value="C:mitochondrion"/>
    <property type="evidence" value="ECO:0007669"/>
    <property type="project" value="EnsemblPlants"/>
</dbReference>
<protein>
    <submittedName>
        <fullName evidence="3">Uncharacterized protein</fullName>
    </submittedName>
</protein>
<dbReference type="eggNOG" id="ENOG502SZ0Q">
    <property type="taxonomic scope" value="Eukaryota"/>
</dbReference>
<proteinExistence type="predicted"/>
<dbReference type="GO" id="GO:0098869">
    <property type="term" value="P:cellular oxidant detoxification"/>
    <property type="evidence" value="ECO:0007669"/>
    <property type="project" value="InterPro"/>
</dbReference>
<keyword evidence="1" id="KW-0175">Coiled coil</keyword>
<gene>
    <name evidence="3" type="ORF">EUTSA_v10010815mg</name>
</gene>
<reference evidence="3 4" key="1">
    <citation type="journal article" date="2013" name="Front. Plant Sci.">
        <title>The Reference Genome of the Halophytic Plant Eutrema salsugineum.</title>
        <authorList>
            <person name="Yang R."/>
            <person name="Jarvis D.E."/>
            <person name="Chen H."/>
            <person name="Beilstein M.A."/>
            <person name="Grimwood J."/>
            <person name="Jenkins J."/>
            <person name="Shu S."/>
            <person name="Prochnik S."/>
            <person name="Xin M."/>
            <person name="Ma C."/>
            <person name="Schmutz J."/>
            <person name="Wing R.A."/>
            <person name="Mitchell-Olds T."/>
            <person name="Schumaker K.S."/>
            <person name="Wang X."/>
        </authorList>
    </citation>
    <scope>NUCLEOTIDE SEQUENCE [LARGE SCALE GENOMIC DNA]</scope>
</reference>
<dbReference type="InterPro" id="IPR039282">
    <property type="entry name" value="LSU"/>
</dbReference>
<dbReference type="Proteomes" id="UP000030689">
    <property type="component" value="Unassembled WGS sequence"/>
</dbReference>
<name>V4LP78_EUTSA</name>